<feature type="region of interest" description="Disordered" evidence="1">
    <location>
        <begin position="171"/>
        <end position="191"/>
    </location>
</feature>
<sequence>MRIGKPHVQVQPLHQLGITGHFGAAIIGQARSHRGGQFLHLAGESFQGICGRAAVHTAQHEKARLALHQGAHAGTIEPTLDQTAFPMAWNQALLHLLGAGHDPQFLRHPGAFGRARSPHSTRRLALAQRLDKLLFQASARMRVDRCVDGLVTDALGRIVRMHGQHAWQQAAGATTATQDDRAPAGITAFRG</sequence>
<evidence type="ECO:0000256" key="1">
    <source>
        <dbReference type="SAM" id="MobiDB-lite"/>
    </source>
</evidence>
<accession>A0A0P6VBN2</accession>
<proteinExistence type="predicted"/>
<comment type="caution">
    <text evidence="2">The sequence shown here is derived from an EMBL/GenBank/DDBJ whole genome shotgun (WGS) entry which is preliminary data.</text>
</comment>
<dbReference type="Proteomes" id="UP000054035">
    <property type="component" value="Unassembled WGS sequence"/>
</dbReference>
<dbReference type="EMBL" id="JFAQ01000087">
    <property type="protein sequence ID" value="KPL49173.1"/>
    <property type="molecule type" value="Genomic_DNA"/>
</dbReference>
<gene>
    <name evidence="2" type="ORF">XAXN_08935</name>
</gene>
<evidence type="ECO:0000313" key="2">
    <source>
        <dbReference type="EMBL" id="KPL49173.1"/>
    </source>
</evidence>
<protein>
    <submittedName>
        <fullName evidence="2">Uncharacterized protein</fullName>
    </submittedName>
</protein>
<reference evidence="2 3" key="1">
    <citation type="submission" date="2014-02" db="EMBL/GenBank/DDBJ databases">
        <title>Genome sequence of Xanthomonas axonopodis DSM 3585 (T).</title>
        <authorList>
            <person name="Midha S."/>
            <person name="Patil P.B."/>
        </authorList>
    </citation>
    <scope>NUCLEOTIDE SEQUENCE [LARGE SCALE GENOMIC DNA]</scope>
    <source>
        <strain evidence="2 3">DSM 3585</strain>
    </source>
</reference>
<name>A0A0P6VBN2_9XANT</name>
<dbReference type="AlphaFoldDB" id="A0A0P6VBN2"/>
<organism evidence="2 3">
    <name type="scientific">Xanthomonas axonopodis</name>
    <dbReference type="NCBI Taxonomy" id="53413"/>
    <lineage>
        <taxon>Bacteria</taxon>
        <taxon>Pseudomonadati</taxon>
        <taxon>Pseudomonadota</taxon>
        <taxon>Gammaproteobacteria</taxon>
        <taxon>Lysobacterales</taxon>
        <taxon>Lysobacteraceae</taxon>
        <taxon>Xanthomonas</taxon>
    </lineage>
</organism>
<evidence type="ECO:0000313" key="3">
    <source>
        <dbReference type="Proteomes" id="UP000054035"/>
    </source>
</evidence>